<name>A0A7K4HM19_9EURY</name>
<evidence type="ECO:0000313" key="6">
    <source>
        <dbReference type="EMBL" id="NVO66315.1"/>
    </source>
</evidence>
<gene>
    <name evidence="6" type="ORF">HWN36_03075</name>
</gene>
<accession>A0A7K4HM19</accession>
<keyword evidence="2" id="KW-0486">Methionine biosynthesis</keyword>
<dbReference type="CDD" id="cd02205">
    <property type="entry name" value="CBS_pair_SF"/>
    <property type="match status" value="1"/>
</dbReference>
<comment type="caution">
    <text evidence="6">The sequence shown here is derived from an EMBL/GenBank/DDBJ whole genome shotgun (WGS) entry which is preliminary data.</text>
</comment>
<keyword evidence="4" id="KW-1133">Transmembrane helix</keyword>
<keyword evidence="1 3" id="KW-0129">CBS domain</keyword>
<dbReference type="SUPFAM" id="SSF54631">
    <property type="entry name" value="CBS-domain pair"/>
    <property type="match status" value="1"/>
</dbReference>
<dbReference type="Proteomes" id="UP000570823">
    <property type="component" value="Unassembled WGS sequence"/>
</dbReference>
<keyword evidence="4" id="KW-0812">Transmembrane</keyword>
<evidence type="ECO:0000256" key="1">
    <source>
        <dbReference type="ARBA" id="ARBA00023122"/>
    </source>
</evidence>
<dbReference type="PANTHER" id="PTHR43080">
    <property type="entry name" value="CBS DOMAIN-CONTAINING PROTEIN CBSX3, MITOCHONDRIAL"/>
    <property type="match status" value="1"/>
</dbReference>
<dbReference type="InterPro" id="IPR051257">
    <property type="entry name" value="Diverse_CBS-Domain"/>
</dbReference>
<evidence type="ECO:0000313" key="7">
    <source>
        <dbReference type="Proteomes" id="UP000570823"/>
    </source>
</evidence>
<keyword evidence="2" id="KW-0028">Amino-acid biosynthesis</keyword>
<evidence type="ECO:0000259" key="5">
    <source>
        <dbReference type="PROSITE" id="PS51371"/>
    </source>
</evidence>
<evidence type="ECO:0000256" key="3">
    <source>
        <dbReference type="PROSITE-ProRule" id="PRU00703"/>
    </source>
</evidence>
<dbReference type="SMART" id="SM00116">
    <property type="entry name" value="CBS"/>
    <property type="match status" value="2"/>
</dbReference>
<keyword evidence="7" id="KW-1185">Reference proteome</keyword>
<dbReference type="Gene3D" id="3.10.580.10">
    <property type="entry name" value="CBS-domain"/>
    <property type="match status" value="2"/>
</dbReference>
<feature type="domain" description="CBS" evidence="5">
    <location>
        <begin position="92"/>
        <end position="148"/>
    </location>
</feature>
<dbReference type="Pfam" id="PF00571">
    <property type="entry name" value="CBS"/>
    <property type="match status" value="2"/>
</dbReference>
<protein>
    <submittedName>
        <fullName evidence="6">CBS domain-containing protein</fullName>
    </submittedName>
</protein>
<keyword evidence="4" id="KW-0472">Membrane</keyword>
<dbReference type="OrthoDB" id="85365at2157"/>
<dbReference type="AlphaFoldDB" id="A0A7K4HM19"/>
<dbReference type="RefSeq" id="WP_176788020.1">
    <property type="nucleotide sequence ID" value="NZ_JABXWR010000001.1"/>
</dbReference>
<reference evidence="6 7" key="1">
    <citation type="submission" date="2020-06" db="EMBL/GenBank/DDBJ databases">
        <title>Methanofollis fontis sp. nov., a methanogen isolated from marine sediments near a cold seep at Four-Way Closure Ridge offshore southwestern Taiwan.</title>
        <authorList>
            <person name="Chen S.-C."/>
            <person name="Teng N.-H."/>
            <person name="Lin Y.-S."/>
            <person name="Lai M.-C."/>
            <person name="Chen H.-H."/>
            <person name="Wang C.-C."/>
        </authorList>
    </citation>
    <scope>NUCLEOTIDE SEQUENCE [LARGE SCALE GENOMIC DNA]</scope>
    <source>
        <strain evidence="6 7">DSM 2702</strain>
    </source>
</reference>
<feature type="domain" description="CBS" evidence="5">
    <location>
        <begin position="12"/>
        <end position="70"/>
    </location>
</feature>
<dbReference type="EMBL" id="JABXWR010000001">
    <property type="protein sequence ID" value="NVO66315.1"/>
    <property type="molecule type" value="Genomic_DNA"/>
</dbReference>
<evidence type="ECO:0000256" key="2">
    <source>
        <dbReference type="ARBA" id="ARBA00023167"/>
    </source>
</evidence>
<proteinExistence type="predicted"/>
<feature type="transmembrane region" description="Helical" evidence="4">
    <location>
        <begin position="49"/>
        <end position="68"/>
    </location>
</feature>
<sequence length="148" mass="15978">MEPTEIPVTAVMSGAPSTIPPDTPLPEIFEQFSRTGCTDLVVSGPENRFLGFITALDLLTAVGHVIGVRSRKRITCIDCLLRGDAAVAADIMTRGHITIPHTATVREAMEAMERYRYPVLVVVDSTGAVVGRIEVCMIIAHLRIAGHL</sequence>
<organism evidence="6 7">
    <name type="scientific">Methanofollis tationis</name>
    <dbReference type="NCBI Taxonomy" id="81417"/>
    <lineage>
        <taxon>Archaea</taxon>
        <taxon>Methanobacteriati</taxon>
        <taxon>Methanobacteriota</taxon>
        <taxon>Stenosarchaea group</taxon>
        <taxon>Methanomicrobia</taxon>
        <taxon>Methanomicrobiales</taxon>
        <taxon>Methanomicrobiaceae</taxon>
        <taxon>Methanofollis</taxon>
    </lineage>
</organism>
<dbReference type="PROSITE" id="PS51371">
    <property type="entry name" value="CBS"/>
    <property type="match status" value="2"/>
</dbReference>
<dbReference type="PANTHER" id="PTHR43080:SF2">
    <property type="entry name" value="CBS DOMAIN-CONTAINING PROTEIN"/>
    <property type="match status" value="1"/>
</dbReference>
<evidence type="ECO:0000256" key="4">
    <source>
        <dbReference type="SAM" id="Phobius"/>
    </source>
</evidence>
<dbReference type="GO" id="GO:0009086">
    <property type="term" value="P:methionine biosynthetic process"/>
    <property type="evidence" value="ECO:0007669"/>
    <property type="project" value="UniProtKB-KW"/>
</dbReference>
<dbReference type="InterPro" id="IPR046342">
    <property type="entry name" value="CBS_dom_sf"/>
</dbReference>
<dbReference type="InterPro" id="IPR000644">
    <property type="entry name" value="CBS_dom"/>
</dbReference>